<evidence type="ECO:0000256" key="1">
    <source>
        <dbReference type="SAM" id="MobiDB-lite"/>
    </source>
</evidence>
<name>A0A8J2JFA5_9HEXA</name>
<evidence type="ECO:0000313" key="2">
    <source>
        <dbReference type="EMBL" id="CAG7719361.1"/>
    </source>
</evidence>
<evidence type="ECO:0000313" key="3">
    <source>
        <dbReference type="Proteomes" id="UP000708208"/>
    </source>
</evidence>
<accession>A0A8J2JFA5</accession>
<protein>
    <submittedName>
        <fullName evidence="2">Uncharacterized protein</fullName>
    </submittedName>
</protein>
<feature type="compositionally biased region" description="Basic and acidic residues" evidence="1">
    <location>
        <begin position="109"/>
        <end position="123"/>
    </location>
</feature>
<gene>
    <name evidence="2" type="ORF">AFUS01_LOCUS8689</name>
</gene>
<dbReference type="EMBL" id="CAJVCH010060746">
    <property type="protein sequence ID" value="CAG7719361.1"/>
    <property type="molecule type" value="Genomic_DNA"/>
</dbReference>
<sequence length="329" mass="36424">MRLEKRILQLEKQVLLLKAKIKANDLWKQEIQSWIYKTFKRSIVEKLIATDSGEDSYSENDLSDGAGADSDVDLGYSPVKKKSRRRTKSPGVGRRRKPRTESVVFTTPSRREYRTVTERHNKGDVVNVAIPKARLTSGSESSPPGEAKGGDGSRSSQDTRIKRSWQENSGSRNLQDTIAISEGEGGGEDEDIGSDDVIFDEVELDQATVDVVTTESSPDSSRGEHSQSQTTEDNQGSAKTVTLKQPTAGGKIKGLVDIRPDLKKYFEYWPNPDKPGEYKLACLIEGCNSKLSMHPSNRWANSARHLGGAHQIREYLPASFLVSLQGNSK</sequence>
<feature type="compositionally biased region" description="Basic residues" evidence="1">
    <location>
        <begin position="79"/>
        <end position="98"/>
    </location>
</feature>
<reference evidence="2" key="1">
    <citation type="submission" date="2021-06" db="EMBL/GenBank/DDBJ databases">
        <authorList>
            <person name="Hodson N. C."/>
            <person name="Mongue J. A."/>
            <person name="Jaron S. K."/>
        </authorList>
    </citation>
    <scope>NUCLEOTIDE SEQUENCE</scope>
</reference>
<dbReference type="Proteomes" id="UP000708208">
    <property type="component" value="Unassembled WGS sequence"/>
</dbReference>
<keyword evidence="3" id="KW-1185">Reference proteome</keyword>
<feature type="region of interest" description="Disordered" evidence="1">
    <location>
        <begin position="211"/>
        <end position="241"/>
    </location>
</feature>
<dbReference type="AlphaFoldDB" id="A0A8J2JFA5"/>
<organism evidence="2 3">
    <name type="scientific">Allacma fusca</name>
    <dbReference type="NCBI Taxonomy" id="39272"/>
    <lineage>
        <taxon>Eukaryota</taxon>
        <taxon>Metazoa</taxon>
        <taxon>Ecdysozoa</taxon>
        <taxon>Arthropoda</taxon>
        <taxon>Hexapoda</taxon>
        <taxon>Collembola</taxon>
        <taxon>Symphypleona</taxon>
        <taxon>Sminthuridae</taxon>
        <taxon>Allacma</taxon>
    </lineage>
</organism>
<feature type="compositionally biased region" description="Polar residues" evidence="1">
    <location>
        <begin position="166"/>
        <end position="178"/>
    </location>
</feature>
<proteinExistence type="predicted"/>
<feature type="region of interest" description="Disordered" evidence="1">
    <location>
        <begin position="54"/>
        <end position="193"/>
    </location>
</feature>
<comment type="caution">
    <text evidence="2">The sequence shown here is derived from an EMBL/GenBank/DDBJ whole genome shotgun (WGS) entry which is preliminary data.</text>
</comment>